<protein>
    <submittedName>
        <fullName evidence="2">Uncharacterized protein</fullName>
    </submittedName>
</protein>
<dbReference type="EMBL" id="LUCM01002483">
    <property type="protein sequence ID" value="KAA0197282.1"/>
    <property type="molecule type" value="Genomic_DNA"/>
</dbReference>
<feature type="region of interest" description="Disordered" evidence="1">
    <location>
        <begin position="333"/>
        <end position="360"/>
    </location>
</feature>
<keyword evidence="3" id="KW-1185">Reference proteome</keyword>
<dbReference type="AlphaFoldDB" id="A0A8E0S687"/>
<proteinExistence type="predicted"/>
<feature type="region of interest" description="Disordered" evidence="1">
    <location>
        <begin position="97"/>
        <end position="145"/>
    </location>
</feature>
<sequence length="487" mass="52684">AHFVYPLHRCLTPDLSDSKFILPPKDRCSQNPEGHLISPLTCNQNTQQIRGTTSDTPLSTGFTPVHSAIKQLNVSVSAGAASPYVFSPWMHRSVLDQAFGDGDHSPEWNEPTDAPRSSSASSLPLSFQSSPPTCQSPANQAAEKSVSPGAVHLSVCHSDVTGPSDLSQSYASAVALSNAGDMDMLASLLERVNVRQNEPKSAEVTEITGNRTDLLQQTPDALMLPLFPPGTYDVNSKPSRRTIDVPAGLISPRLTDSIETTPTVHPLPQIRRRTINLNSASLSAPVVDDAHSTTVIVSEPPKSDSDHHHSGRISIGSISGIVTMAARSLYERIGGGGSSASTASESPVTAVPERNSFVDGDSRSDIIQEHLQQSPQTKQKLLLPGDQSSPVNVSINVTDPSVRSFDEDVWESVNSAHELHSTVLLDRSIRGVSGHSFQLSEENKENLRVYQVRTRIMLFFVCTGNKVKNAKAFLAIHQFFVEKFLDF</sequence>
<gene>
    <name evidence="2" type="ORF">FBUS_11233</name>
</gene>
<name>A0A8E0S687_9TREM</name>
<organism evidence="2 3">
    <name type="scientific">Fasciolopsis buskii</name>
    <dbReference type="NCBI Taxonomy" id="27845"/>
    <lineage>
        <taxon>Eukaryota</taxon>
        <taxon>Metazoa</taxon>
        <taxon>Spiralia</taxon>
        <taxon>Lophotrochozoa</taxon>
        <taxon>Platyhelminthes</taxon>
        <taxon>Trematoda</taxon>
        <taxon>Digenea</taxon>
        <taxon>Plagiorchiida</taxon>
        <taxon>Echinostomata</taxon>
        <taxon>Echinostomatoidea</taxon>
        <taxon>Fasciolidae</taxon>
        <taxon>Fasciolopsis</taxon>
    </lineage>
</organism>
<evidence type="ECO:0000313" key="2">
    <source>
        <dbReference type="EMBL" id="KAA0197282.1"/>
    </source>
</evidence>
<evidence type="ECO:0000256" key="1">
    <source>
        <dbReference type="SAM" id="MobiDB-lite"/>
    </source>
</evidence>
<dbReference type="Proteomes" id="UP000728185">
    <property type="component" value="Unassembled WGS sequence"/>
</dbReference>
<reference evidence="2" key="1">
    <citation type="submission" date="2019-05" db="EMBL/GenBank/DDBJ databases">
        <title>Annotation for the trematode Fasciolopsis buski.</title>
        <authorList>
            <person name="Choi Y.-J."/>
        </authorList>
    </citation>
    <scope>NUCLEOTIDE SEQUENCE</scope>
    <source>
        <strain evidence="2">HT</strain>
        <tissue evidence="2">Whole worm</tissue>
    </source>
</reference>
<feature type="compositionally biased region" description="Low complexity" evidence="1">
    <location>
        <begin position="114"/>
        <end position="132"/>
    </location>
</feature>
<comment type="caution">
    <text evidence="2">The sequence shown here is derived from an EMBL/GenBank/DDBJ whole genome shotgun (WGS) entry which is preliminary data.</text>
</comment>
<dbReference type="OrthoDB" id="6250675at2759"/>
<evidence type="ECO:0000313" key="3">
    <source>
        <dbReference type="Proteomes" id="UP000728185"/>
    </source>
</evidence>
<feature type="non-terminal residue" evidence="2">
    <location>
        <position position="487"/>
    </location>
</feature>
<accession>A0A8E0S687</accession>